<feature type="transmembrane region" description="Helical" evidence="1">
    <location>
        <begin position="12"/>
        <end position="29"/>
    </location>
</feature>
<proteinExistence type="predicted"/>
<keyword evidence="1" id="KW-1133">Transmembrane helix</keyword>
<dbReference type="RefSeq" id="XP_043046358.1">
    <property type="nucleotide sequence ID" value="XM_043184800.1"/>
</dbReference>
<organism evidence="2 3">
    <name type="scientific">Guyanagaster necrorhizus</name>
    <dbReference type="NCBI Taxonomy" id="856835"/>
    <lineage>
        <taxon>Eukaryota</taxon>
        <taxon>Fungi</taxon>
        <taxon>Dikarya</taxon>
        <taxon>Basidiomycota</taxon>
        <taxon>Agaricomycotina</taxon>
        <taxon>Agaricomycetes</taxon>
        <taxon>Agaricomycetidae</taxon>
        <taxon>Agaricales</taxon>
        <taxon>Marasmiineae</taxon>
        <taxon>Physalacriaceae</taxon>
        <taxon>Guyanagaster</taxon>
    </lineage>
</organism>
<dbReference type="AlphaFoldDB" id="A0A9P7W655"/>
<reference evidence="2" key="1">
    <citation type="submission" date="2020-11" db="EMBL/GenBank/DDBJ databases">
        <title>Adaptations for nitrogen fixation in a non-lichenized fungal sporocarp promotes dispersal by wood-feeding termites.</title>
        <authorList>
            <consortium name="DOE Joint Genome Institute"/>
            <person name="Koch R.A."/>
            <person name="Yoon G."/>
            <person name="Arayal U."/>
            <person name="Lail K."/>
            <person name="Amirebrahimi M."/>
            <person name="Labutti K."/>
            <person name="Lipzen A."/>
            <person name="Riley R."/>
            <person name="Barry K."/>
            <person name="Henrissat B."/>
            <person name="Grigoriev I.V."/>
            <person name="Herr J.R."/>
            <person name="Aime M.C."/>
        </authorList>
    </citation>
    <scope>NUCLEOTIDE SEQUENCE</scope>
    <source>
        <strain evidence="2">MCA 3950</strain>
    </source>
</reference>
<evidence type="ECO:0000256" key="1">
    <source>
        <dbReference type="SAM" id="Phobius"/>
    </source>
</evidence>
<dbReference type="GeneID" id="66107097"/>
<evidence type="ECO:0000313" key="3">
    <source>
        <dbReference type="Proteomes" id="UP000812287"/>
    </source>
</evidence>
<keyword evidence="3" id="KW-1185">Reference proteome</keyword>
<evidence type="ECO:0000313" key="2">
    <source>
        <dbReference type="EMBL" id="KAG7452858.1"/>
    </source>
</evidence>
<keyword evidence="1" id="KW-0472">Membrane</keyword>
<protein>
    <submittedName>
        <fullName evidence="2">Uncharacterized protein</fullName>
    </submittedName>
</protein>
<keyword evidence="1" id="KW-0812">Transmembrane</keyword>
<accession>A0A9P7W655</accession>
<sequence>MIAQSLTKVPSYVLLAYSGSVVTGVFLSVSTVSDFLSPICIACWMPVGVESWDTTVRVARC</sequence>
<name>A0A9P7W655_9AGAR</name>
<dbReference type="Proteomes" id="UP000812287">
    <property type="component" value="Unassembled WGS sequence"/>
</dbReference>
<gene>
    <name evidence="2" type="ORF">BT62DRAFT_925397</name>
</gene>
<comment type="caution">
    <text evidence="2">The sequence shown here is derived from an EMBL/GenBank/DDBJ whole genome shotgun (WGS) entry which is preliminary data.</text>
</comment>
<dbReference type="EMBL" id="MU250523">
    <property type="protein sequence ID" value="KAG7452858.1"/>
    <property type="molecule type" value="Genomic_DNA"/>
</dbReference>